<keyword evidence="3 8" id="KW-0963">Cytoplasm</keyword>
<dbReference type="RefSeq" id="WP_148065105.1">
    <property type="nucleotide sequence ID" value="NZ_VRYZ01000006.1"/>
</dbReference>
<comment type="catalytic activity">
    <reaction evidence="1 8">
        <text>Exonucleolytic cleavage in the 3'- to 5'-direction to yield nucleoside 5'-phosphates.</text>
        <dbReference type="EC" id="3.1.13.1"/>
    </reaction>
</comment>
<dbReference type="Proteomes" id="UP000321933">
    <property type="component" value="Unassembled WGS sequence"/>
</dbReference>
<dbReference type="InterPro" id="IPR011129">
    <property type="entry name" value="CSD"/>
</dbReference>
<dbReference type="PANTHER" id="PTHR23355:SF9">
    <property type="entry name" value="DIS3-LIKE EXONUCLEASE 2"/>
    <property type="match status" value="1"/>
</dbReference>
<evidence type="ECO:0000259" key="10">
    <source>
        <dbReference type="PROSITE" id="PS50126"/>
    </source>
</evidence>
<dbReference type="InterPro" id="IPR003029">
    <property type="entry name" value="S1_domain"/>
</dbReference>
<dbReference type="InterPro" id="IPR013668">
    <property type="entry name" value="RNase_R_HTH_12"/>
</dbReference>
<dbReference type="NCBIfam" id="TIGR00358">
    <property type="entry name" value="3_prime_RNase"/>
    <property type="match status" value="1"/>
</dbReference>
<dbReference type="InterPro" id="IPR012340">
    <property type="entry name" value="NA-bd_OB-fold"/>
</dbReference>
<feature type="domain" description="S1 motif" evidence="10">
    <location>
        <begin position="655"/>
        <end position="736"/>
    </location>
</feature>
<dbReference type="Pfam" id="PF08461">
    <property type="entry name" value="WHD_RNase_R"/>
    <property type="match status" value="1"/>
</dbReference>
<dbReference type="InterPro" id="IPR050180">
    <property type="entry name" value="RNR_Ribonuclease"/>
</dbReference>
<dbReference type="Pfam" id="PF00575">
    <property type="entry name" value="S1"/>
    <property type="match status" value="1"/>
</dbReference>
<dbReference type="GO" id="GO:0008859">
    <property type="term" value="F:exoribonuclease II activity"/>
    <property type="evidence" value="ECO:0007669"/>
    <property type="project" value="UniProtKB-UniRule"/>
</dbReference>
<keyword evidence="6 8" id="KW-0269">Exonuclease</keyword>
<feature type="region of interest" description="Disordered" evidence="9">
    <location>
        <begin position="1"/>
        <end position="20"/>
    </location>
</feature>
<feature type="region of interest" description="Disordered" evidence="9">
    <location>
        <begin position="735"/>
        <end position="789"/>
    </location>
</feature>
<evidence type="ECO:0000313" key="12">
    <source>
        <dbReference type="Proteomes" id="UP000321933"/>
    </source>
</evidence>
<dbReference type="InterPro" id="IPR001900">
    <property type="entry name" value="RNase_II/R"/>
</dbReference>
<feature type="compositionally biased region" description="Basic and acidic residues" evidence="9">
    <location>
        <begin position="1"/>
        <end position="18"/>
    </location>
</feature>
<keyword evidence="5 8" id="KW-0378">Hydrolase</keyword>
<dbReference type="PROSITE" id="PS50126">
    <property type="entry name" value="S1"/>
    <property type="match status" value="1"/>
</dbReference>
<comment type="caution">
    <text evidence="11">The sequence shown here is derived from an EMBL/GenBank/DDBJ whole genome shotgun (WGS) entry which is preliminary data.</text>
</comment>
<comment type="subcellular location">
    <subcellularLocation>
        <location evidence="2 8">Cytoplasm</location>
    </subcellularLocation>
</comment>
<dbReference type="SUPFAM" id="SSF50249">
    <property type="entry name" value="Nucleic acid-binding proteins"/>
    <property type="match status" value="4"/>
</dbReference>
<evidence type="ECO:0000256" key="4">
    <source>
        <dbReference type="ARBA" id="ARBA00022722"/>
    </source>
</evidence>
<organism evidence="11 12">
    <name type="scientific">Parahaliea aestuarii</name>
    <dbReference type="NCBI Taxonomy" id="1852021"/>
    <lineage>
        <taxon>Bacteria</taxon>
        <taxon>Pseudomonadati</taxon>
        <taxon>Pseudomonadota</taxon>
        <taxon>Gammaproteobacteria</taxon>
        <taxon>Cellvibrionales</taxon>
        <taxon>Halieaceae</taxon>
        <taxon>Parahaliea</taxon>
    </lineage>
</organism>
<dbReference type="CDD" id="cd04471">
    <property type="entry name" value="S1_RNase_R"/>
    <property type="match status" value="1"/>
</dbReference>
<dbReference type="Gene3D" id="2.40.50.140">
    <property type="entry name" value="Nucleic acid-binding proteins"/>
    <property type="match status" value="2"/>
</dbReference>
<evidence type="ECO:0000256" key="2">
    <source>
        <dbReference type="ARBA" id="ARBA00004496"/>
    </source>
</evidence>
<protein>
    <recommendedName>
        <fullName evidence="8">Ribonuclease R</fullName>
        <shortName evidence="8">RNase R</shortName>
        <ecNumber evidence="8">3.1.13.1</ecNumber>
    </recommendedName>
</protein>
<dbReference type="HAMAP" id="MF_01895">
    <property type="entry name" value="RNase_R"/>
    <property type="match status" value="1"/>
</dbReference>
<comment type="similarity">
    <text evidence="8">Belongs to the RNR ribonuclease family. RNase R subfamily.</text>
</comment>
<accession>A0A5C8ZS72</accession>
<dbReference type="InterPro" id="IPR004476">
    <property type="entry name" value="RNase_II/RNase_R"/>
</dbReference>
<dbReference type="NCBIfam" id="TIGR02063">
    <property type="entry name" value="RNase_R"/>
    <property type="match status" value="1"/>
</dbReference>
<keyword evidence="7 8" id="KW-0694">RNA-binding</keyword>
<evidence type="ECO:0000256" key="5">
    <source>
        <dbReference type="ARBA" id="ARBA00022801"/>
    </source>
</evidence>
<dbReference type="PANTHER" id="PTHR23355">
    <property type="entry name" value="RIBONUCLEASE"/>
    <property type="match status" value="1"/>
</dbReference>
<dbReference type="SMART" id="SM00357">
    <property type="entry name" value="CSP"/>
    <property type="match status" value="2"/>
</dbReference>
<name>A0A5C8ZS72_9GAMM</name>
<dbReference type="InterPro" id="IPR011805">
    <property type="entry name" value="RNase_R"/>
</dbReference>
<keyword evidence="4 8" id="KW-0540">Nuclease</keyword>
<dbReference type="Pfam" id="PF17876">
    <property type="entry name" value="CSD2"/>
    <property type="match status" value="1"/>
</dbReference>
<evidence type="ECO:0000256" key="9">
    <source>
        <dbReference type="SAM" id="MobiDB-lite"/>
    </source>
</evidence>
<evidence type="ECO:0000256" key="8">
    <source>
        <dbReference type="HAMAP-Rule" id="MF_01895"/>
    </source>
</evidence>
<evidence type="ECO:0000256" key="7">
    <source>
        <dbReference type="ARBA" id="ARBA00022884"/>
    </source>
</evidence>
<dbReference type="PROSITE" id="PS01175">
    <property type="entry name" value="RIBONUCLEASE_II"/>
    <property type="match status" value="1"/>
</dbReference>
<dbReference type="Pfam" id="PF08206">
    <property type="entry name" value="OB_RNB"/>
    <property type="match status" value="1"/>
</dbReference>
<dbReference type="EC" id="3.1.13.1" evidence="8"/>
<dbReference type="SMART" id="SM00316">
    <property type="entry name" value="S1"/>
    <property type="match status" value="1"/>
</dbReference>
<evidence type="ECO:0000256" key="3">
    <source>
        <dbReference type="ARBA" id="ARBA00022490"/>
    </source>
</evidence>
<dbReference type="InterPro" id="IPR013223">
    <property type="entry name" value="RNase_B_OB_dom"/>
</dbReference>
<reference evidence="11 12" key="1">
    <citation type="submission" date="2019-08" db="EMBL/GenBank/DDBJ databases">
        <title>Parahaliea maris sp. nov., isolated from the surface seawater.</title>
        <authorList>
            <person name="Liu Y."/>
        </authorList>
    </citation>
    <scope>NUCLEOTIDE SEQUENCE [LARGE SCALE GENOMIC DNA]</scope>
    <source>
        <strain evidence="11 12">S2-26</strain>
    </source>
</reference>
<proteinExistence type="inferred from homology"/>
<evidence type="ECO:0000256" key="1">
    <source>
        <dbReference type="ARBA" id="ARBA00001849"/>
    </source>
</evidence>
<dbReference type="GO" id="GO:0006402">
    <property type="term" value="P:mRNA catabolic process"/>
    <property type="evidence" value="ECO:0007669"/>
    <property type="project" value="TreeGrafter"/>
</dbReference>
<keyword evidence="12" id="KW-1185">Reference proteome</keyword>
<evidence type="ECO:0000313" key="11">
    <source>
        <dbReference type="EMBL" id="TXS90579.1"/>
    </source>
</evidence>
<dbReference type="InterPro" id="IPR040476">
    <property type="entry name" value="CSD2"/>
</dbReference>
<gene>
    <name evidence="8 11" type="primary">rnr</name>
    <name evidence="11" type="ORF">FVW59_14690</name>
</gene>
<evidence type="ECO:0000256" key="6">
    <source>
        <dbReference type="ARBA" id="ARBA00022839"/>
    </source>
</evidence>
<dbReference type="GO" id="GO:0005829">
    <property type="term" value="C:cytosol"/>
    <property type="evidence" value="ECO:0007669"/>
    <property type="project" value="UniProtKB-ARBA"/>
</dbReference>
<comment type="function">
    <text evidence="8">3'-5' exoribonuclease that releases 5'-nucleoside monophosphates and is involved in maturation of structured RNAs.</text>
</comment>
<dbReference type="InterPro" id="IPR022966">
    <property type="entry name" value="RNase_II/R_CS"/>
</dbReference>
<dbReference type="GO" id="GO:0003723">
    <property type="term" value="F:RNA binding"/>
    <property type="evidence" value="ECO:0007669"/>
    <property type="project" value="UniProtKB-UniRule"/>
</dbReference>
<dbReference type="SMART" id="SM00955">
    <property type="entry name" value="RNB"/>
    <property type="match status" value="1"/>
</dbReference>
<dbReference type="EMBL" id="VRYZ01000006">
    <property type="protein sequence ID" value="TXS90579.1"/>
    <property type="molecule type" value="Genomic_DNA"/>
</dbReference>
<dbReference type="AlphaFoldDB" id="A0A5C8ZS72"/>
<dbReference type="Pfam" id="PF00773">
    <property type="entry name" value="RNB"/>
    <property type="match status" value="1"/>
</dbReference>
<dbReference type="OrthoDB" id="9764149at2"/>
<sequence>MAKQGKSADPHAEREARLYDNPIPSREVILELLSDSDQPLGREQIAERLGLADERDLDALRKRLRAMERDGQLMLNRRGVYAPVDKLHLIHCRVQGHRDGYGFAIPLGDEDDIYLSARQMQFVFDGDEALVLITGTDNRGRSEGRVVEVLNRSNRSIVGRYQEESGIGYVIPDNARIQNHILIPPKEKGGAKNGQIVTASITDYPTRKLGAKGRIVEVLGDHMDPGLEIDIAIRSHGIPFEWPEAVLREAGSLEAEPLESDKEHRVDLRNKAFVTIDGEDAKDFDDAVYCEKRIGGWRLWVAIADVSHYVRPGMALDEEAALRGNSVYFPERVVPMLPEALSNGLCSLKPKVDRLAMVCEMELGRSGKLKRFRFYEAVIHSHARLTYTQVGELLEEGWHRDIDGQIAPDVMRLHSLYKVLRKARDERGAIDFETVETRIVFNEQRKIDAIVPVVRNDAHKLIEECMLCANVATANFFENCGLPMLYRVHQGPTAEKLENLRGFLGELGLELRGGDKPAPEHYQDLLQQVAERDDATVIQTMMLRSLSQAVYHPENEGHFGLNYPAYTHFTSPIRRYADLLVHRGIRHVVRSNIKNKQVQRVKGAEPIPAKRIFPYDEHQMAVHGEHISMTERRADDATRDVQAWLKCEYLQDHVGDTFDAAVAAVTSFGLFVELDDLYIEGLVHISALPGDYYQFDAARQRLVGERSGRIFKLGGRVKVQVARVDLDDKKIDLELIDSKPPGKKSSSPKPVRKSAGKRRDGGSKGGARKSGGAKKPGTGKGKTGMRRHH</sequence>